<dbReference type="InterPro" id="IPR011992">
    <property type="entry name" value="EF-hand-dom_pair"/>
</dbReference>
<comment type="caution">
    <text evidence="2">The sequence shown here is derived from an EMBL/GenBank/DDBJ whole genome shotgun (WGS) entry which is preliminary data.</text>
</comment>
<dbReference type="SUPFAM" id="SSF47473">
    <property type="entry name" value="EF-hand"/>
    <property type="match status" value="1"/>
</dbReference>
<dbReference type="InterPro" id="IPR002048">
    <property type="entry name" value="EF_hand_dom"/>
</dbReference>
<name>X6NCZ8_RETFI</name>
<proteinExistence type="predicted"/>
<gene>
    <name evidence="2" type="ORF">RFI_13330</name>
</gene>
<protein>
    <recommendedName>
        <fullName evidence="1">EF-hand domain-containing protein</fullName>
    </recommendedName>
</protein>
<dbReference type="PROSITE" id="PS50222">
    <property type="entry name" value="EF_HAND_2"/>
    <property type="match status" value="1"/>
</dbReference>
<accession>X6NCZ8</accession>
<evidence type="ECO:0000313" key="3">
    <source>
        <dbReference type="Proteomes" id="UP000023152"/>
    </source>
</evidence>
<keyword evidence="3" id="KW-1185">Reference proteome</keyword>
<evidence type="ECO:0000313" key="2">
    <source>
        <dbReference type="EMBL" id="ETO23836.1"/>
    </source>
</evidence>
<dbReference type="EMBL" id="ASPP01009673">
    <property type="protein sequence ID" value="ETO23836.1"/>
    <property type="molecule type" value="Genomic_DNA"/>
</dbReference>
<dbReference type="AlphaFoldDB" id="X6NCZ8"/>
<dbReference type="Gene3D" id="1.10.238.10">
    <property type="entry name" value="EF-hand"/>
    <property type="match status" value="1"/>
</dbReference>
<sequence length="167" mass="20081">MEFLEKVRDIFEYFDQNIDGILTVDDTNRMMLLVNATLGADQGKKWFDPPCDFIKFLSRIQTLGEEITKPMFHRLTHHMRLRIKDVFYFFTNGSHQTMSEEEFLQMYSYALKNELDWKKFYRFPCSQSEFLRSWGRLGVFEQHGILRETNKRIVKEVNSCIIRCIQI</sequence>
<dbReference type="Proteomes" id="UP000023152">
    <property type="component" value="Unassembled WGS sequence"/>
</dbReference>
<evidence type="ECO:0000259" key="1">
    <source>
        <dbReference type="PROSITE" id="PS50222"/>
    </source>
</evidence>
<organism evidence="2 3">
    <name type="scientific">Reticulomyxa filosa</name>
    <dbReference type="NCBI Taxonomy" id="46433"/>
    <lineage>
        <taxon>Eukaryota</taxon>
        <taxon>Sar</taxon>
        <taxon>Rhizaria</taxon>
        <taxon>Retaria</taxon>
        <taxon>Foraminifera</taxon>
        <taxon>Monothalamids</taxon>
        <taxon>Reticulomyxidae</taxon>
        <taxon>Reticulomyxa</taxon>
    </lineage>
</organism>
<feature type="domain" description="EF-hand" evidence="1">
    <location>
        <begin position="2"/>
        <end position="37"/>
    </location>
</feature>
<dbReference type="GO" id="GO:0005509">
    <property type="term" value="F:calcium ion binding"/>
    <property type="evidence" value="ECO:0007669"/>
    <property type="project" value="InterPro"/>
</dbReference>
<reference evidence="2 3" key="1">
    <citation type="journal article" date="2013" name="Curr. Biol.">
        <title>The Genome of the Foraminiferan Reticulomyxa filosa.</title>
        <authorList>
            <person name="Glockner G."/>
            <person name="Hulsmann N."/>
            <person name="Schleicher M."/>
            <person name="Noegel A.A."/>
            <person name="Eichinger L."/>
            <person name="Gallinger C."/>
            <person name="Pawlowski J."/>
            <person name="Sierra R."/>
            <person name="Euteneuer U."/>
            <person name="Pillet L."/>
            <person name="Moustafa A."/>
            <person name="Platzer M."/>
            <person name="Groth M."/>
            <person name="Szafranski K."/>
            <person name="Schliwa M."/>
        </authorList>
    </citation>
    <scope>NUCLEOTIDE SEQUENCE [LARGE SCALE GENOMIC DNA]</scope>
</reference>